<dbReference type="PROSITE" id="PS51318">
    <property type="entry name" value="TAT"/>
    <property type="match status" value="1"/>
</dbReference>
<protein>
    <submittedName>
        <fullName evidence="4">Alpha/beta hydrolase</fullName>
    </submittedName>
</protein>
<dbReference type="PANTHER" id="PTHR48081:SF33">
    <property type="entry name" value="KYNURENINE FORMAMIDASE"/>
    <property type="match status" value="1"/>
</dbReference>
<sequence length="295" mass="32228">MSVRRGLLHAAAAILLAAALPACHARPAAVADSASADTLFDLAYGSAPAQRLDVYRPKDARQAPLILMVHGGAWRIGDKRNRAVVENKLARWLPKGFIFVSVNNRLLPDAGPLEQAADVARALAYVQRTAPSWGGDPERIVLMGHSAGAHLVSLLSANPDKAYRLGAKRWLGSVALDSAAYDMTAIMQAEHYRFYDQAFGDDPAYWKAASPLQVLNRDALPILAVCSTERKDRPCDQAGEFVRQARTLGVRAELSPQPMSHREINQDLGLANDETETVEAFMASLDPEIRRRLSR</sequence>
<gene>
    <name evidence="4" type="ORF">RM530_05530</name>
</gene>
<keyword evidence="2" id="KW-0732">Signal</keyword>
<proteinExistence type="predicted"/>
<keyword evidence="5" id="KW-1185">Reference proteome</keyword>
<dbReference type="PANTHER" id="PTHR48081">
    <property type="entry name" value="AB HYDROLASE SUPERFAMILY PROTEIN C4A8.06C"/>
    <property type="match status" value="1"/>
</dbReference>
<dbReference type="Gene3D" id="3.40.50.1820">
    <property type="entry name" value="alpha/beta hydrolase"/>
    <property type="match status" value="1"/>
</dbReference>
<dbReference type="InterPro" id="IPR050300">
    <property type="entry name" value="GDXG_lipolytic_enzyme"/>
</dbReference>
<dbReference type="Proteomes" id="UP001254608">
    <property type="component" value="Unassembled WGS sequence"/>
</dbReference>
<dbReference type="EMBL" id="JAVRIC010000005">
    <property type="protein sequence ID" value="MDT0496825.1"/>
    <property type="molecule type" value="Genomic_DNA"/>
</dbReference>
<name>A0ABU2WH07_9GAMM</name>
<accession>A0ABU2WH07</accession>
<feature type="chain" id="PRO_5047022448" evidence="2">
    <location>
        <begin position="25"/>
        <end position="295"/>
    </location>
</feature>
<comment type="caution">
    <text evidence="4">The sequence shown here is derived from an EMBL/GenBank/DDBJ whole genome shotgun (WGS) entry which is preliminary data.</text>
</comment>
<evidence type="ECO:0000313" key="4">
    <source>
        <dbReference type="EMBL" id="MDT0496825.1"/>
    </source>
</evidence>
<dbReference type="RefSeq" id="WP_311364216.1">
    <property type="nucleotide sequence ID" value="NZ_JAVRIC010000005.1"/>
</dbReference>
<evidence type="ECO:0000259" key="3">
    <source>
        <dbReference type="Pfam" id="PF20434"/>
    </source>
</evidence>
<feature type="domain" description="BD-FAE-like" evidence="3">
    <location>
        <begin position="52"/>
        <end position="160"/>
    </location>
</feature>
<evidence type="ECO:0000256" key="1">
    <source>
        <dbReference type="ARBA" id="ARBA00022801"/>
    </source>
</evidence>
<dbReference type="GO" id="GO:0016787">
    <property type="term" value="F:hydrolase activity"/>
    <property type="evidence" value="ECO:0007669"/>
    <property type="project" value="UniProtKB-KW"/>
</dbReference>
<evidence type="ECO:0000313" key="5">
    <source>
        <dbReference type="Proteomes" id="UP001254608"/>
    </source>
</evidence>
<dbReference type="InterPro" id="IPR029058">
    <property type="entry name" value="AB_hydrolase_fold"/>
</dbReference>
<reference evidence="4 5" key="1">
    <citation type="submission" date="2023-09" db="EMBL/GenBank/DDBJ databases">
        <authorList>
            <person name="Rey-Velasco X."/>
        </authorList>
    </citation>
    <scope>NUCLEOTIDE SEQUENCE [LARGE SCALE GENOMIC DNA]</scope>
    <source>
        <strain evidence="4 5">W345</strain>
    </source>
</reference>
<dbReference type="InterPro" id="IPR049492">
    <property type="entry name" value="BD-FAE-like_dom"/>
</dbReference>
<dbReference type="Pfam" id="PF20434">
    <property type="entry name" value="BD-FAE"/>
    <property type="match status" value="1"/>
</dbReference>
<evidence type="ECO:0000256" key="2">
    <source>
        <dbReference type="SAM" id="SignalP"/>
    </source>
</evidence>
<keyword evidence="1 4" id="KW-0378">Hydrolase</keyword>
<dbReference type="SUPFAM" id="SSF53474">
    <property type="entry name" value="alpha/beta-Hydrolases"/>
    <property type="match status" value="1"/>
</dbReference>
<feature type="signal peptide" evidence="2">
    <location>
        <begin position="1"/>
        <end position="24"/>
    </location>
</feature>
<dbReference type="InterPro" id="IPR006311">
    <property type="entry name" value="TAT_signal"/>
</dbReference>
<organism evidence="4 5">
    <name type="scientific">Banduia mediterranea</name>
    <dbReference type="NCBI Taxonomy" id="3075609"/>
    <lineage>
        <taxon>Bacteria</taxon>
        <taxon>Pseudomonadati</taxon>
        <taxon>Pseudomonadota</taxon>
        <taxon>Gammaproteobacteria</taxon>
        <taxon>Nevskiales</taxon>
        <taxon>Algiphilaceae</taxon>
        <taxon>Banduia</taxon>
    </lineage>
</organism>